<gene>
    <name evidence="8" type="ORF">C7440_1355</name>
</gene>
<keyword evidence="9" id="KW-1185">Reference proteome</keyword>
<name>A0A2U1CSS3_9BURK</name>
<evidence type="ECO:0000256" key="1">
    <source>
        <dbReference type="ARBA" id="ARBA00022475"/>
    </source>
</evidence>
<dbReference type="Proteomes" id="UP000246145">
    <property type="component" value="Unassembled WGS sequence"/>
</dbReference>
<keyword evidence="3 6" id="KW-1133">Transmembrane helix</keyword>
<dbReference type="AlphaFoldDB" id="A0A2U1CSS3"/>
<feature type="compositionally biased region" description="Low complexity" evidence="5">
    <location>
        <begin position="93"/>
        <end position="107"/>
    </location>
</feature>
<evidence type="ECO:0000256" key="5">
    <source>
        <dbReference type="SAM" id="MobiDB-lite"/>
    </source>
</evidence>
<evidence type="ECO:0000259" key="7">
    <source>
        <dbReference type="Pfam" id="PF06305"/>
    </source>
</evidence>
<organism evidence="8 9">
    <name type="scientific">Pusillimonas noertemannii</name>
    <dbReference type="NCBI Taxonomy" id="305977"/>
    <lineage>
        <taxon>Bacteria</taxon>
        <taxon>Pseudomonadati</taxon>
        <taxon>Pseudomonadota</taxon>
        <taxon>Betaproteobacteria</taxon>
        <taxon>Burkholderiales</taxon>
        <taxon>Alcaligenaceae</taxon>
        <taxon>Pusillimonas</taxon>
    </lineage>
</organism>
<dbReference type="Pfam" id="PF06305">
    <property type="entry name" value="LapA_dom"/>
    <property type="match status" value="1"/>
</dbReference>
<evidence type="ECO:0000313" key="9">
    <source>
        <dbReference type="Proteomes" id="UP000246145"/>
    </source>
</evidence>
<feature type="transmembrane region" description="Helical" evidence="6">
    <location>
        <begin position="36"/>
        <end position="61"/>
    </location>
</feature>
<proteinExistence type="predicted"/>
<evidence type="ECO:0000256" key="6">
    <source>
        <dbReference type="SAM" id="Phobius"/>
    </source>
</evidence>
<evidence type="ECO:0000313" key="8">
    <source>
        <dbReference type="EMBL" id="PVY68940.1"/>
    </source>
</evidence>
<keyword evidence="4 6" id="KW-0472">Membrane</keyword>
<feature type="domain" description="Lipopolysaccharide assembly protein A" evidence="7">
    <location>
        <begin position="22"/>
        <end position="84"/>
    </location>
</feature>
<dbReference type="RefSeq" id="WP_116517880.1">
    <property type="nucleotide sequence ID" value="NZ_JACCEX010000008.1"/>
</dbReference>
<protein>
    <submittedName>
        <fullName evidence="8">Putative integral membrane protein</fullName>
    </submittedName>
</protein>
<evidence type="ECO:0000256" key="2">
    <source>
        <dbReference type="ARBA" id="ARBA00022692"/>
    </source>
</evidence>
<dbReference type="GO" id="GO:0005886">
    <property type="term" value="C:plasma membrane"/>
    <property type="evidence" value="ECO:0007669"/>
    <property type="project" value="InterPro"/>
</dbReference>
<keyword evidence="1" id="KW-1003">Cell membrane</keyword>
<comment type="caution">
    <text evidence="8">The sequence shown here is derived from an EMBL/GenBank/DDBJ whole genome shotgun (WGS) entry which is preliminary data.</text>
</comment>
<dbReference type="EMBL" id="QEKO01000001">
    <property type="protein sequence ID" value="PVY68940.1"/>
    <property type="molecule type" value="Genomic_DNA"/>
</dbReference>
<dbReference type="STRING" id="1231391.GCA_000308195_00815"/>
<keyword evidence="2 6" id="KW-0812">Transmembrane</keyword>
<reference evidence="8 9" key="1">
    <citation type="submission" date="2018-04" db="EMBL/GenBank/DDBJ databases">
        <title>Genomic Encyclopedia of Type Strains, Phase IV (KMG-IV): sequencing the most valuable type-strain genomes for metagenomic binning, comparative biology and taxonomic classification.</title>
        <authorList>
            <person name="Goeker M."/>
        </authorList>
    </citation>
    <scope>NUCLEOTIDE SEQUENCE [LARGE SCALE GENOMIC DNA]</scope>
    <source>
        <strain evidence="8 9">DSM 10065</strain>
    </source>
</reference>
<accession>A0A2U1CSS3</accession>
<feature type="region of interest" description="Disordered" evidence="5">
    <location>
        <begin position="85"/>
        <end position="107"/>
    </location>
</feature>
<sequence>MRFVIWAVRLVVFVLVLLFALKNTEPVDVGLYADHVIRAVPLIVVMLVAFAAGAVFAVLVVMPASMRRRREVARLRREVVRLQEASARRPGEEAPVAPEAIAPLAPL</sequence>
<dbReference type="InterPro" id="IPR010445">
    <property type="entry name" value="LapA_dom"/>
</dbReference>
<evidence type="ECO:0000256" key="4">
    <source>
        <dbReference type="ARBA" id="ARBA00023136"/>
    </source>
</evidence>
<evidence type="ECO:0000256" key="3">
    <source>
        <dbReference type="ARBA" id="ARBA00022989"/>
    </source>
</evidence>